<evidence type="ECO:0000313" key="2">
    <source>
        <dbReference type="EMBL" id="EQB40557.1"/>
    </source>
</evidence>
<dbReference type="Gene3D" id="1.10.287.950">
    <property type="entry name" value="Methyl-accepting chemotaxis protein"/>
    <property type="match status" value="1"/>
</dbReference>
<sequence>MFDNDLLLAFAFMAILFLRQISILKHPNKINYAPLMIGVGAISSVVHFIIHPDVTNVILLLRESFLPLLVSLLLYIVMNILHQTQQTQSARTKDEFSQFIVSQVSELKEFMADLEGRMILSQQEDREAQKNLTEKFKGDIKALNAIEINQSRFLEKFDEMQEWHKGVSKAFDNFTNVQLPELDNVVHKHIDMLRVAEQDHYNQTKATLQKALENKYDVSEDIESLKENLTSMRAISDDIAKAITKHTLEQLSGITKAFENQIVSLKSHTEGVSTALYEGENRLNSIREQSEMIMKQMVLSSKKMNELEEKNSGLHDIYTTIKDLVEEIEHIKADYVKSQAQLSSIVSNLSRAQQEEINSVKEQMEDLIVILTKKIDNSLDKLHEHYHIASQDITDSVKVLAKKAQIKGYTDLN</sequence>
<dbReference type="EMBL" id="AUPZ01000002">
    <property type="protein sequence ID" value="EQB40557.1"/>
    <property type="molecule type" value="Genomic_DNA"/>
</dbReference>
<comment type="caution">
    <text evidence="2">The sequence shown here is derived from an EMBL/GenBank/DDBJ whole genome shotgun (WGS) entry which is preliminary data.</text>
</comment>
<dbReference type="OrthoDB" id="5333610at2"/>
<dbReference type="AlphaFoldDB" id="T0JU13"/>
<dbReference type="eggNOG" id="ENOG5031A2T">
    <property type="taxonomic scope" value="Bacteria"/>
</dbReference>
<accession>T0JU13</accession>
<name>T0JU13_9BACT</name>
<feature type="transmembrane region" description="Helical" evidence="1">
    <location>
        <begin position="31"/>
        <end position="50"/>
    </location>
</feature>
<keyword evidence="1" id="KW-1133">Transmembrane helix</keyword>
<keyword evidence="1" id="KW-0472">Membrane</keyword>
<protein>
    <submittedName>
        <fullName evidence="2">Uncharacterized protein</fullName>
    </submittedName>
</protein>
<evidence type="ECO:0000313" key="3">
    <source>
        <dbReference type="Proteomes" id="UP000015520"/>
    </source>
</evidence>
<feature type="transmembrane region" description="Helical" evidence="1">
    <location>
        <begin position="6"/>
        <end position="24"/>
    </location>
</feature>
<gene>
    <name evidence="2" type="ORF">M947_01780</name>
</gene>
<dbReference type="PATRIC" id="fig|1172190.3.peg.346"/>
<dbReference type="Proteomes" id="UP000015520">
    <property type="component" value="Unassembled WGS sequence"/>
</dbReference>
<evidence type="ECO:0000256" key="1">
    <source>
        <dbReference type="SAM" id="Phobius"/>
    </source>
</evidence>
<organism evidence="2 3">
    <name type="scientific">Sulfurimonas hongkongensis</name>
    <dbReference type="NCBI Taxonomy" id="1172190"/>
    <lineage>
        <taxon>Bacteria</taxon>
        <taxon>Pseudomonadati</taxon>
        <taxon>Campylobacterota</taxon>
        <taxon>Epsilonproteobacteria</taxon>
        <taxon>Campylobacterales</taxon>
        <taxon>Sulfurimonadaceae</taxon>
        <taxon>Sulfurimonas</taxon>
    </lineage>
</organism>
<dbReference type="RefSeq" id="WP_021286637.1">
    <property type="nucleotide sequence ID" value="NZ_AUPZ01000002.1"/>
</dbReference>
<feature type="transmembrane region" description="Helical" evidence="1">
    <location>
        <begin position="65"/>
        <end position="81"/>
    </location>
</feature>
<proteinExistence type="predicted"/>
<reference evidence="2 3" key="1">
    <citation type="submission" date="2013-07" db="EMBL/GenBank/DDBJ databases">
        <title>Sulfurimonas hongkongensis AST-10 Genome Sequencing.</title>
        <authorList>
            <person name="Cai L."/>
            <person name="Zhang T."/>
        </authorList>
    </citation>
    <scope>NUCLEOTIDE SEQUENCE [LARGE SCALE GENOMIC DNA]</scope>
    <source>
        <strain evidence="2 3">AST-10</strain>
    </source>
</reference>
<dbReference type="STRING" id="1172190.M947_01780"/>
<keyword evidence="1" id="KW-0812">Transmembrane</keyword>
<keyword evidence="3" id="KW-1185">Reference proteome</keyword>